<evidence type="ECO:0000313" key="2">
    <source>
        <dbReference type="EMBL" id="PZG00660.1"/>
    </source>
</evidence>
<protein>
    <submittedName>
        <fullName evidence="2">Transcriptional regulator</fullName>
    </submittedName>
</protein>
<dbReference type="Pfam" id="PF12840">
    <property type="entry name" value="HTH_20"/>
    <property type="match status" value="1"/>
</dbReference>
<dbReference type="PRINTS" id="PR00778">
    <property type="entry name" value="HTHARSR"/>
</dbReference>
<dbReference type="OrthoDB" id="9815653at2"/>
<dbReference type="PANTHER" id="PTHR38600">
    <property type="entry name" value="TRANSCRIPTIONAL REGULATORY PROTEIN"/>
    <property type="match status" value="1"/>
</dbReference>
<dbReference type="AlphaFoldDB" id="A0A2W2DIN9"/>
<proteinExistence type="predicted"/>
<evidence type="ECO:0000259" key="1">
    <source>
        <dbReference type="PROSITE" id="PS50987"/>
    </source>
</evidence>
<name>A0A2W2DIN9_9ACTN</name>
<dbReference type="SUPFAM" id="SSF46785">
    <property type="entry name" value="Winged helix' DNA-binding domain"/>
    <property type="match status" value="1"/>
</dbReference>
<reference evidence="2 3" key="1">
    <citation type="submission" date="2018-01" db="EMBL/GenBank/DDBJ databases">
        <title>Draft genome sequence of Jishengella endophytica.</title>
        <authorList>
            <person name="Sahin N."/>
            <person name="Ay H."/>
            <person name="Saygin H."/>
        </authorList>
    </citation>
    <scope>NUCLEOTIDE SEQUENCE [LARGE SCALE GENOMIC DNA]</scope>
    <source>
        <strain evidence="2 3">DSM 45430</strain>
    </source>
</reference>
<dbReference type="InterPro" id="IPR011991">
    <property type="entry name" value="ArsR-like_HTH"/>
</dbReference>
<dbReference type="EMBL" id="POTX01000006">
    <property type="protein sequence ID" value="PZG00660.1"/>
    <property type="molecule type" value="Genomic_DNA"/>
</dbReference>
<dbReference type="InterPro" id="IPR036390">
    <property type="entry name" value="WH_DNA-bd_sf"/>
</dbReference>
<sequence>MLYFYNMSARRSRPATADQVDEDEVFKALASGTRRRLLDLLKDQPRTTGDLCERFPELDRCTVMQHLRVLESAGLVIAQRKGRERWNHLDPLPIKHIHDRWIGEYASAAVGLLADLRTALDPPAGAPLAEASDPRPA</sequence>
<comment type="caution">
    <text evidence="2">The sequence shown here is derived from an EMBL/GenBank/DDBJ whole genome shotgun (WGS) entry which is preliminary data.</text>
</comment>
<dbReference type="Proteomes" id="UP000248627">
    <property type="component" value="Unassembled WGS sequence"/>
</dbReference>
<dbReference type="NCBIfam" id="NF033788">
    <property type="entry name" value="HTH_metalloreg"/>
    <property type="match status" value="1"/>
</dbReference>
<evidence type="ECO:0000313" key="3">
    <source>
        <dbReference type="Proteomes" id="UP000248627"/>
    </source>
</evidence>
<keyword evidence="3" id="KW-1185">Reference proteome</keyword>
<dbReference type="Gene3D" id="1.10.10.10">
    <property type="entry name" value="Winged helix-like DNA-binding domain superfamily/Winged helix DNA-binding domain"/>
    <property type="match status" value="1"/>
</dbReference>
<dbReference type="InterPro" id="IPR036388">
    <property type="entry name" value="WH-like_DNA-bd_sf"/>
</dbReference>
<dbReference type="PANTHER" id="PTHR38600:SF1">
    <property type="entry name" value="TRANSCRIPTIONAL REGULATORY PROTEIN"/>
    <property type="match status" value="1"/>
</dbReference>
<organism evidence="2 3">
    <name type="scientific">Micromonospora endophytica</name>
    <dbReference type="NCBI Taxonomy" id="515350"/>
    <lineage>
        <taxon>Bacteria</taxon>
        <taxon>Bacillati</taxon>
        <taxon>Actinomycetota</taxon>
        <taxon>Actinomycetes</taxon>
        <taxon>Micromonosporales</taxon>
        <taxon>Micromonosporaceae</taxon>
        <taxon>Micromonospora</taxon>
    </lineage>
</organism>
<accession>A0A2W2DIN9</accession>
<dbReference type="PROSITE" id="PS50987">
    <property type="entry name" value="HTH_ARSR_2"/>
    <property type="match status" value="1"/>
</dbReference>
<gene>
    <name evidence="2" type="ORF">C1I93_01915</name>
</gene>
<dbReference type="GO" id="GO:0003700">
    <property type="term" value="F:DNA-binding transcription factor activity"/>
    <property type="evidence" value="ECO:0007669"/>
    <property type="project" value="InterPro"/>
</dbReference>
<dbReference type="CDD" id="cd00090">
    <property type="entry name" value="HTH_ARSR"/>
    <property type="match status" value="1"/>
</dbReference>
<dbReference type="SMART" id="SM00418">
    <property type="entry name" value="HTH_ARSR"/>
    <property type="match status" value="1"/>
</dbReference>
<dbReference type="InterPro" id="IPR001845">
    <property type="entry name" value="HTH_ArsR_DNA-bd_dom"/>
</dbReference>
<feature type="domain" description="HTH arsR-type" evidence="1">
    <location>
        <begin position="14"/>
        <end position="109"/>
    </location>
</feature>